<organism evidence="1">
    <name type="scientific">Arundo donax</name>
    <name type="common">Giant reed</name>
    <name type="synonym">Donax arundinaceus</name>
    <dbReference type="NCBI Taxonomy" id="35708"/>
    <lineage>
        <taxon>Eukaryota</taxon>
        <taxon>Viridiplantae</taxon>
        <taxon>Streptophyta</taxon>
        <taxon>Embryophyta</taxon>
        <taxon>Tracheophyta</taxon>
        <taxon>Spermatophyta</taxon>
        <taxon>Magnoliopsida</taxon>
        <taxon>Liliopsida</taxon>
        <taxon>Poales</taxon>
        <taxon>Poaceae</taxon>
        <taxon>PACMAD clade</taxon>
        <taxon>Arundinoideae</taxon>
        <taxon>Arundineae</taxon>
        <taxon>Arundo</taxon>
    </lineage>
</organism>
<reference evidence="1" key="2">
    <citation type="journal article" date="2015" name="Data Brief">
        <title>Shoot transcriptome of the giant reed, Arundo donax.</title>
        <authorList>
            <person name="Barrero R.A."/>
            <person name="Guerrero F.D."/>
            <person name="Moolhuijzen P."/>
            <person name="Goolsby J.A."/>
            <person name="Tidwell J."/>
            <person name="Bellgard S.E."/>
            <person name="Bellgard M.I."/>
        </authorList>
    </citation>
    <scope>NUCLEOTIDE SEQUENCE</scope>
    <source>
        <tissue evidence="1">Shoot tissue taken approximately 20 cm above the soil surface</tissue>
    </source>
</reference>
<accession>A0A0A9BWD5</accession>
<name>A0A0A9BWD5_ARUDO</name>
<evidence type="ECO:0000313" key="1">
    <source>
        <dbReference type="EMBL" id="JAD66518.1"/>
    </source>
</evidence>
<proteinExistence type="predicted"/>
<sequence>MLMWKSHFFPLHFQPGHFVKKTFSPCSIT</sequence>
<dbReference type="EMBL" id="GBRH01231377">
    <property type="protein sequence ID" value="JAD66518.1"/>
    <property type="molecule type" value="Transcribed_RNA"/>
</dbReference>
<reference evidence="1" key="1">
    <citation type="submission" date="2014-09" db="EMBL/GenBank/DDBJ databases">
        <authorList>
            <person name="Magalhaes I.L.F."/>
            <person name="Oliveira U."/>
            <person name="Santos F.R."/>
            <person name="Vidigal T.H.D.A."/>
            <person name="Brescovit A.D."/>
            <person name="Santos A.J."/>
        </authorList>
    </citation>
    <scope>NUCLEOTIDE SEQUENCE</scope>
    <source>
        <tissue evidence="1">Shoot tissue taken approximately 20 cm above the soil surface</tissue>
    </source>
</reference>
<dbReference type="AlphaFoldDB" id="A0A0A9BWD5"/>
<protein>
    <submittedName>
        <fullName evidence="1">Uncharacterized protein</fullName>
    </submittedName>
</protein>